<evidence type="ECO:0000256" key="5">
    <source>
        <dbReference type="ARBA" id="ARBA00022842"/>
    </source>
</evidence>
<name>A0A1Q2MI54_9BACT</name>
<dbReference type="InterPro" id="IPR002792">
    <property type="entry name" value="TRAM_dom"/>
</dbReference>
<reference evidence="10" key="1">
    <citation type="submission" date="2017-02" db="EMBL/GenBank/DDBJ databases">
        <title>Comparative genomics and description of representatives of a novel lineage of planctomycetes thriving in anoxic sediments.</title>
        <authorList>
            <person name="Spring S."/>
            <person name="Bunk B."/>
            <person name="Sproer C."/>
        </authorList>
    </citation>
    <scope>NUCLEOTIDE SEQUENCE [LARGE SCALE GENOMIC DNA]</scope>
    <source>
        <strain evidence="10">SM-Chi-D1</strain>
    </source>
</reference>
<evidence type="ECO:0000259" key="8">
    <source>
        <dbReference type="PROSITE" id="PS50926"/>
    </source>
</evidence>
<gene>
    <name evidence="9" type="ORF">SMSP2_02754</name>
</gene>
<evidence type="ECO:0000256" key="3">
    <source>
        <dbReference type="ARBA" id="ARBA00022722"/>
    </source>
</evidence>
<dbReference type="Gene3D" id="3.40.50.1010">
    <property type="entry name" value="5'-nuclease"/>
    <property type="match status" value="1"/>
</dbReference>
<evidence type="ECO:0000313" key="9">
    <source>
        <dbReference type="EMBL" id="AQQ72371.1"/>
    </source>
</evidence>
<feature type="compositionally biased region" description="Basic and acidic residues" evidence="6">
    <location>
        <begin position="352"/>
        <end position="369"/>
    </location>
</feature>
<keyword evidence="5" id="KW-0460">Magnesium</keyword>
<feature type="transmembrane region" description="Helical" evidence="7">
    <location>
        <begin position="108"/>
        <end position="124"/>
    </location>
</feature>
<dbReference type="Proteomes" id="UP000188181">
    <property type="component" value="Chromosome"/>
</dbReference>
<dbReference type="InterPro" id="IPR002716">
    <property type="entry name" value="PIN_dom"/>
</dbReference>
<keyword evidence="7" id="KW-1133">Transmembrane helix</keyword>
<accession>A0A1Q2MI54</accession>
<dbReference type="RefSeq" id="WP_146684569.1">
    <property type="nucleotide sequence ID" value="NZ_CP019646.1"/>
</dbReference>
<dbReference type="KEGG" id="pbas:SMSP2_02754"/>
<evidence type="ECO:0000313" key="10">
    <source>
        <dbReference type="Proteomes" id="UP000188181"/>
    </source>
</evidence>
<dbReference type="CDD" id="cd09877">
    <property type="entry name" value="PIN_YacL-like"/>
    <property type="match status" value="1"/>
</dbReference>
<protein>
    <submittedName>
        <fullName evidence="9">Putative PIN and TRAM-domain containing protein</fullName>
    </submittedName>
</protein>
<feature type="domain" description="TRAM" evidence="8">
    <location>
        <begin position="279"/>
        <end position="340"/>
    </location>
</feature>
<proteinExistence type="predicted"/>
<evidence type="ECO:0000256" key="7">
    <source>
        <dbReference type="SAM" id="Phobius"/>
    </source>
</evidence>
<evidence type="ECO:0000256" key="6">
    <source>
        <dbReference type="SAM" id="MobiDB-lite"/>
    </source>
</evidence>
<dbReference type="PANTHER" id="PTHR11603:SF147">
    <property type="entry name" value="MEMBRANE PROTEIN"/>
    <property type="match status" value="1"/>
</dbReference>
<dbReference type="GO" id="GO:0016787">
    <property type="term" value="F:hydrolase activity"/>
    <property type="evidence" value="ECO:0007669"/>
    <property type="project" value="UniProtKB-KW"/>
</dbReference>
<evidence type="ECO:0000256" key="2">
    <source>
        <dbReference type="ARBA" id="ARBA00022679"/>
    </source>
</evidence>
<feature type="region of interest" description="Disordered" evidence="6">
    <location>
        <begin position="342"/>
        <end position="369"/>
    </location>
</feature>
<organism evidence="9 10">
    <name type="scientific">Limihaloglobus sulfuriphilus</name>
    <dbReference type="NCBI Taxonomy" id="1851148"/>
    <lineage>
        <taxon>Bacteria</taxon>
        <taxon>Pseudomonadati</taxon>
        <taxon>Planctomycetota</taxon>
        <taxon>Phycisphaerae</taxon>
        <taxon>Sedimentisphaerales</taxon>
        <taxon>Sedimentisphaeraceae</taxon>
        <taxon>Limihaloglobus</taxon>
    </lineage>
</organism>
<sequence length="369" mass="40536">MLLYIVRGLFIIIFCTVLFLSLNNVVESQAVIYDTNLFIGILAAVILAIVVLVIDWLTPKKVVSSLAGVFFGLLVGILFSSLVASPFIEAINLLYNIGLEEEQISMSQWLVSICICYLTVSIVIRTKDDVRFIIPYVEFARQSKGIRPLVLDSSVIIDGRISELVDTKVFDAPFIVPRFILNELQLLSDSADKLKRARGRRGLDLLAKLQANPNVEVTMDDTPPPGVDHKSPVDHKLVAFTKTVDGRLVTTDFNLAKVAQLRELDIVNINDIARALRPVVLPGEELVVTVLKAGEEDNQGIAYLEDGTMVVVDGGNRVIGKTVSATVTSSLQTSAGKMIFAKFGQGSGNNQDDNRGRQGGRRPESRQRR</sequence>
<dbReference type="PROSITE" id="PS50926">
    <property type="entry name" value="TRAM"/>
    <property type="match status" value="1"/>
</dbReference>
<dbReference type="SMART" id="SM00670">
    <property type="entry name" value="PINc"/>
    <property type="match status" value="1"/>
</dbReference>
<comment type="cofactor">
    <cofactor evidence="1">
        <name>Mg(2+)</name>
        <dbReference type="ChEBI" id="CHEBI:18420"/>
    </cofactor>
</comment>
<dbReference type="STRING" id="1851148.SMSP2_02754"/>
<evidence type="ECO:0000256" key="1">
    <source>
        <dbReference type="ARBA" id="ARBA00001946"/>
    </source>
</evidence>
<keyword evidence="10" id="KW-1185">Reference proteome</keyword>
<dbReference type="EMBL" id="CP019646">
    <property type="protein sequence ID" value="AQQ72371.1"/>
    <property type="molecule type" value="Genomic_DNA"/>
</dbReference>
<dbReference type="InterPro" id="IPR029060">
    <property type="entry name" value="PIN-like_dom_sf"/>
</dbReference>
<keyword evidence="7" id="KW-0812">Transmembrane</keyword>
<feature type="transmembrane region" description="Helical" evidence="7">
    <location>
        <begin position="69"/>
        <end position="88"/>
    </location>
</feature>
<dbReference type="PANTHER" id="PTHR11603">
    <property type="entry name" value="AAA FAMILY ATPASE"/>
    <property type="match status" value="1"/>
</dbReference>
<keyword evidence="4" id="KW-0378">Hydrolase</keyword>
<feature type="transmembrane region" description="Helical" evidence="7">
    <location>
        <begin position="38"/>
        <end position="57"/>
    </location>
</feature>
<dbReference type="AlphaFoldDB" id="A0A1Q2MI54"/>
<keyword evidence="3" id="KW-0540">Nuclease</keyword>
<dbReference type="OrthoDB" id="9780734at2"/>
<keyword evidence="7" id="KW-0472">Membrane</keyword>
<dbReference type="Pfam" id="PF01938">
    <property type="entry name" value="TRAM"/>
    <property type="match status" value="1"/>
</dbReference>
<evidence type="ECO:0000256" key="4">
    <source>
        <dbReference type="ARBA" id="ARBA00022801"/>
    </source>
</evidence>
<dbReference type="SUPFAM" id="SSF88723">
    <property type="entry name" value="PIN domain-like"/>
    <property type="match status" value="1"/>
</dbReference>
<dbReference type="GO" id="GO:0016740">
    <property type="term" value="F:transferase activity"/>
    <property type="evidence" value="ECO:0007669"/>
    <property type="project" value="UniProtKB-KW"/>
</dbReference>
<dbReference type="GO" id="GO:0004518">
    <property type="term" value="F:nuclease activity"/>
    <property type="evidence" value="ECO:0007669"/>
    <property type="project" value="UniProtKB-KW"/>
</dbReference>
<dbReference type="InterPro" id="IPR052041">
    <property type="entry name" value="Nucleic_acid_metab_PIN/TRAM"/>
</dbReference>
<keyword evidence="2" id="KW-0808">Transferase</keyword>